<dbReference type="RefSeq" id="XP_002120879.1">
    <property type="nucleotide sequence ID" value="XM_002120843.3"/>
</dbReference>
<evidence type="ECO:0000256" key="11">
    <source>
        <dbReference type="RuleBase" id="RU367023"/>
    </source>
</evidence>
<dbReference type="Ensembl" id="ENSCINT00000004063.3">
    <property type="protein sequence ID" value="ENSCINP00000004063.3"/>
    <property type="gene ID" value="ENSCING00000002011.3"/>
</dbReference>
<evidence type="ECO:0000256" key="3">
    <source>
        <dbReference type="ARBA" id="ARBA00022516"/>
    </source>
</evidence>
<sequence>MWEFAPLRIPMIRRLQTLAVSHFVFCFLALAATCTLLTIYITLFTSYWPITTAYLVFLFLDRNTPESGGRRSEWVRNWSLWKWMSDYFPCTLHKTVDLDPKRNYIFGIHPHGVLCIGSFTHFSTNGSGFSHVFPGFTSYLTMLPFWFKMPFFRDYVMSGGLTPATRKAIKHTITRPGGGHICCIIPGGAPESLNARPGDVVLLLKQRLGFLKLAITNGVPLVPVFSFGDHALWEQKPNPPGSLIRRFQDSSQKWMQVALPVFHARGIFQYNFGLIPYRRSVHTVVGEPIEVPQNSNPTSEDLMSLQEDYINRLRAIFDEHKSKYLPEDCKLIIN</sequence>
<name>F6WSV3_CIOIN</name>
<keyword evidence="4 11" id="KW-0808">Transferase</keyword>
<reference evidence="12" key="3">
    <citation type="submission" date="2025-08" db="UniProtKB">
        <authorList>
            <consortium name="Ensembl"/>
        </authorList>
    </citation>
    <scope>IDENTIFICATION</scope>
</reference>
<evidence type="ECO:0000256" key="6">
    <source>
        <dbReference type="ARBA" id="ARBA00022824"/>
    </source>
</evidence>
<keyword evidence="7" id="KW-1133">Transmembrane helix</keyword>
<comment type="subcellular location">
    <subcellularLocation>
        <location evidence="1 11">Endoplasmic reticulum membrane</location>
        <topology evidence="1 11">Multi-pass membrane protein</topology>
    </subcellularLocation>
</comment>
<comment type="similarity">
    <text evidence="2 11">Belongs to the diacylglycerol acyltransferase family.</text>
</comment>
<evidence type="ECO:0000256" key="1">
    <source>
        <dbReference type="ARBA" id="ARBA00004477"/>
    </source>
</evidence>
<dbReference type="Pfam" id="PF03982">
    <property type="entry name" value="DAGAT"/>
    <property type="match status" value="1"/>
</dbReference>
<dbReference type="GO" id="GO:0004144">
    <property type="term" value="F:diacylglycerol O-acyltransferase activity"/>
    <property type="evidence" value="ECO:0000318"/>
    <property type="project" value="GO_Central"/>
</dbReference>
<keyword evidence="5" id="KW-0812">Transmembrane</keyword>
<dbReference type="STRING" id="7719.ENSCINP00000004063"/>
<evidence type="ECO:0000313" key="13">
    <source>
        <dbReference type="Proteomes" id="UP000008144"/>
    </source>
</evidence>
<dbReference type="OrthoDB" id="264532at2759"/>
<evidence type="ECO:0000256" key="2">
    <source>
        <dbReference type="ARBA" id="ARBA00005420"/>
    </source>
</evidence>
<keyword evidence="13" id="KW-1185">Reference proteome</keyword>
<proteinExistence type="inferred from homology"/>
<evidence type="ECO:0000256" key="8">
    <source>
        <dbReference type="ARBA" id="ARBA00023098"/>
    </source>
</evidence>
<dbReference type="EC" id="2.3.1.-" evidence="11"/>
<dbReference type="InParanoid" id="F6WSV3"/>
<dbReference type="GO" id="GO:0005789">
    <property type="term" value="C:endoplasmic reticulum membrane"/>
    <property type="evidence" value="ECO:0000318"/>
    <property type="project" value="GO_Central"/>
</dbReference>
<accession>A0A1W2W123</accession>
<dbReference type="InterPro" id="IPR007130">
    <property type="entry name" value="DAGAT"/>
</dbReference>
<dbReference type="AlphaFoldDB" id="F6WSV3"/>
<dbReference type="CDD" id="cd07987">
    <property type="entry name" value="LPLAT_MGAT-like"/>
    <property type="match status" value="1"/>
</dbReference>
<reference evidence="12" key="4">
    <citation type="submission" date="2025-09" db="UniProtKB">
        <authorList>
            <consortium name="Ensembl"/>
        </authorList>
    </citation>
    <scope>IDENTIFICATION</scope>
</reference>
<keyword evidence="10" id="KW-0012">Acyltransferase</keyword>
<evidence type="ECO:0000256" key="4">
    <source>
        <dbReference type="ARBA" id="ARBA00022679"/>
    </source>
</evidence>
<reference evidence="12" key="2">
    <citation type="journal article" date="2008" name="Genome Biol.">
        <title>Improved genome assembly and evidence-based global gene model set for the chordate Ciona intestinalis: new insight into intron and operon populations.</title>
        <authorList>
            <person name="Satou Y."/>
            <person name="Mineta K."/>
            <person name="Ogasawara M."/>
            <person name="Sasakura Y."/>
            <person name="Shoguchi E."/>
            <person name="Ueno K."/>
            <person name="Yamada L."/>
            <person name="Matsumoto J."/>
            <person name="Wasserscheid J."/>
            <person name="Dewar K."/>
            <person name="Wiley G.B."/>
            <person name="Macmil S.L."/>
            <person name="Roe B.A."/>
            <person name="Zeller R.W."/>
            <person name="Hastings K.E."/>
            <person name="Lemaire P."/>
            <person name="Lindquist E."/>
            <person name="Endo T."/>
            <person name="Hotta K."/>
            <person name="Inaba K."/>
        </authorList>
    </citation>
    <scope>NUCLEOTIDE SEQUENCE [LARGE SCALE GENOMIC DNA]</scope>
    <source>
        <strain evidence="12">wild type</strain>
    </source>
</reference>
<dbReference type="GeneTree" id="ENSGT01030000234582"/>
<dbReference type="EMBL" id="EAAA01001499">
    <property type="status" value="NOT_ANNOTATED_CDS"/>
    <property type="molecule type" value="Genomic_DNA"/>
</dbReference>
<evidence type="ECO:0000256" key="10">
    <source>
        <dbReference type="ARBA" id="ARBA00023315"/>
    </source>
</evidence>
<dbReference type="PANTHER" id="PTHR12317:SF79">
    <property type="entry name" value="ACYLTRANSFERASE"/>
    <property type="match status" value="1"/>
</dbReference>
<dbReference type="PANTHER" id="PTHR12317">
    <property type="entry name" value="DIACYLGLYCEROL O-ACYLTRANSFERASE"/>
    <property type="match status" value="1"/>
</dbReference>
<reference evidence="13" key="1">
    <citation type="journal article" date="2002" name="Science">
        <title>The draft genome of Ciona intestinalis: insights into chordate and vertebrate origins.</title>
        <authorList>
            <person name="Dehal P."/>
            <person name="Satou Y."/>
            <person name="Campbell R.K."/>
            <person name="Chapman J."/>
            <person name="Degnan B."/>
            <person name="De Tomaso A."/>
            <person name="Davidson B."/>
            <person name="Di Gregorio A."/>
            <person name="Gelpke M."/>
            <person name="Goodstein D.M."/>
            <person name="Harafuji N."/>
            <person name="Hastings K.E."/>
            <person name="Ho I."/>
            <person name="Hotta K."/>
            <person name="Huang W."/>
            <person name="Kawashima T."/>
            <person name="Lemaire P."/>
            <person name="Martinez D."/>
            <person name="Meinertzhagen I.A."/>
            <person name="Necula S."/>
            <person name="Nonaka M."/>
            <person name="Putnam N."/>
            <person name="Rash S."/>
            <person name="Saiga H."/>
            <person name="Satake M."/>
            <person name="Terry A."/>
            <person name="Yamada L."/>
            <person name="Wang H.G."/>
            <person name="Awazu S."/>
            <person name="Azumi K."/>
            <person name="Boore J."/>
            <person name="Branno M."/>
            <person name="Chin-Bow S."/>
            <person name="DeSantis R."/>
            <person name="Doyle S."/>
            <person name="Francino P."/>
            <person name="Keys D.N."/>
            <person name="Haga S."/>
            <person name="Hayashi H."/>
            <person name="Hino K."/>
            <person name="Imai K.S."/>
            <person name="Inaba K."/>
            <person name="Kano S."/>
            <person name="Kobayashi K."/>
            <person name="Kobayashi M."/>
            <person name="Lee B.I."/>
            <person name="Makabe K.W."/>
            <person name="Manohar C."/>
            <person name="Matassi G."/>
            <person name="Medina M."/>
            <person name="Mochizuki Y."/>
            <person name="Mount S."/>
            <person name="Morishita T."/>
            <person name="Miura S."/>
            <person name="Nakayama A."/>
            <person name="Nishizaka S."/>
            <person name="Nomoto H."/>
            <person name="Ohta F."/>
            <person name="Oishi K."/>
            <person name="Rigoutsos I."/>
            <person name="Sano M."/>
            <person name="Sasaki A."/>
            <person name="Sasakura Y."/>
            <person name="Shoguchi E."/>
            <person name="Shin-i T."/>
            <person name="Spagnuolo A."/>
            <person name="Stainier D."/>
            <person name="Suzuki M.M."/>
            <person name="Tassy O."/>
            <person name="Takatori N."/>
            <person name="Tokuoka M."/>
            <person name="Yagi K."/>
            <person name="Yoshizaki F."/>
            <person name="Wada S."/>
            <person name="Zhang C."/>
            <person name="Hyatt P.D."/>
            <person name="Larimer F."/>
            <person name="Detter C."/>
            <person name="Doggett N."/>
            <person name="Glavina T."/>
            <person name="Hawkins T."/>
            <person name="Richardson P."/>
            <person name="Lucas S."/>
            <person name="Kohara Y."/>
            <person name="Levine M."/>
            <person name="Satoh N."/>
            <person name="Rokhsar D.S."/>
        </authorList>
    </citation>
    <scope>NUCLEOTIDE SEQUENCE [LARGE SCALE GENOMIC DNA]</scope>
</reference>
<dbReference type="Proteomes" id="UP000008144">
    <property type="component" value="Chromosome 2"/>
</dbReference>
<accession>F6WSV3</accession>
<keyword evidence="8" id="KW-0443">Lipid metabolism</keyword>
<dbReference type="GO" id="GO:0019432">
    <property type="term" value="P:triglyceride biosynthetic process"/>
    <property type="evidence" value="ECO:0000318"/>
    <property type="project" value="GO_Central"/>
</dbReference>
<dbReference type="HOGENOM" id="CLU_023995_0_1_1"/>
<evidence type="ECO:0000313" key="12">
    <source>
        <dbReference type="Ensembl" id="ENSCINP00000004063.3"/>
    </source>
</evidence>
<organism evidence="12 13">
    <name type="scientific">Ciona intestinalis</name>
    <name type="common">Transparent sea squirt</name>
    <name type="synonym">Ascidia intestinalis</name>
    <dbReference type="NCBI Taxonomy" id="7719"/>
    <lineage>
        <taxon>Eukaryota</taxon>
        <taxon>Metazoa</taxon>
        <taxon>Chordata</taxon>
        <taxon>Tunicata</taxon>
        <taxon>Ascidiacea</taxon>
        <taxon>Phlebobranchia</taxon>
        <taxon>Cionidae</taxon>
        <taxon>Ciona</taxon>
    </lineage>
</organism>
<gene>
    <name evidence="12" type="primary">LOC100187260</name>
</gene>
<keyword evidence="6 11" id="KW-0256">Endoplasmic reticulum</keyword>
<dbReference type="OMA" id="WMWLILF"/>
<evidence type="ECO:0000256" key="5">
    <source>
        <dbReference type="ARBA" id="ARBA00022692"/>
    </source>
</evidence>
<protein>
    <recommendedName>
        <fullName evidence="11">Acyltransferase</fullName>
        <ecNumber evidence="11">2.3.1.-</ecNumber>
    </recommendedName>
</protein>
<evidence type="ECO:0000256" key="9">
    <source>
        <dbReference type="ARBA" id="ARBA00023136"/>
    </source>
</evidence>
<dbReference type="GeneID" id="100187260"/>
<dbReference type="KEGG" id="cin:100187260"/>
<keyword evidence="3" id="KW-0444">Lipid biosynthesis</keyword>
<evidence type="ECO:0000256" key="7">
    <source>
        <dbReference type="ARBA" id="ARBA00022989"/>
    </source>
</evidence>
<keyword evidence="9" id="KW-0472">Membrane</keyword>